<reference evidence="4" key="1">
    <citation type="journal article" date="2021" name="Nat. Commun.">
        <title>Genetic determinants of endophytism in the Arabidopsis root mycobiome.</title>
        <authorList>
            <person name="Mesny F."/>
            <person name="Miyauchi S."/>
            <person name="Thiergart T."/>
            <person name="Pickel B."/>
            <person name="Atanasova L."/>
            <person name="Karlsson M."/>
            <person name="Huettel B."/>
            <person name="Barry K.W."/>
            <person name="Haridas S."/>
            <person name="Chen C."/>
            <person name="Bauer D."/>
            <person name="Andreopoulos W."/>
            <person name="Pangilinan J."/>
            <person name="LaButti K."/>
            <person name="Riley R."/>
            <person name="Lipzen A."/>
            <person name="Clum A."/>
            <person name="Drula E."/>
            <person name="Henrissat B."/>
            <person name="Kohler A."/>
            <person name="Grigoriev I.V."/>
            <person name="Martin F.M."/>
            <person name="Hacquard S."/>
        </authorList>
    </citation>
    <scope>NUCLEOTIDE SEQUENCE</scope>
    <source>
        <strain evidence="4">MPI-CAGE-AT-0021</strain>
    </source>
</reference>
<feature type="non-terminal residue" evidence="4">
    <location>
        <position position="274"/>
    </location>
</feature>
<feature type="signal peptide" evidence="2">
    <location>
        <begin position="1"/>
        <end position="22"/>
    </location>
</feature>
<protein>
    <submittedName>
        <fullName evidence="4">Necrosis inducing protein-domain-containing protein</fullName>
    </submittedName>
</protein>
<dbReference type="PANTHER" id="PTHR33657:SF6">
    <property type="entry name" value="SECRETED PROTEIN"/>
    <property type="match status" value="1"/>
</dbReference>
<keyword evidence="2" id="KW-0732">Signal</keyword>
<evidence type="ECO:0000313" key="5">
    <source>
        <dbReference type="Proteomes" id="UP000717696"/>
    </source>
</evidence>
<gene>
    <name evidence="4" type="ORF">B0J13DRAFT_489715</name>
    <name evidence="3" type="ORF">B0J13DRAFT_490030</name>
</gene>
<proteinExistence type="predicted"/>
<evidence type="ECO:0000256" key="1">
    <source>
        <dbReference type="SAM" id="MobiDB-lite"/>
    </source>
</evidence>
<evidence type="ECO:0000256" key="2">
    <source>
        <dbReference type="SAM" id="SignalP"/>
    </source>
</evidence>
<feature type="chain" id="PRO_5040712155" evidence="2">
    <location>
        <begin position="23"/>
        <end position="274"/>
    </location>
</feature>
<dbReference type="EMBL" id="JAGMUU010000062">
    <property type="protein sequence ID" value="KAH7110520.1"/>
    <property type="molecule type" value="Genomic_DNA"/>
</dbReference>
<accession>A0A9P9CZE7</accession>
<dbReference type="EMBL" id="JAGMUU010000069">
    <property type="protein sequence ID" value="KAH7109740.1"/>
    <property type="molecule type" value="Genomic_DNA"/>
</dbReference>
<dbReference type="InterPro" id="IPR008701">
    <property type="entry name" value="NPP1"/>
</dbReference>
<feature type="region of interest" description="Disordered" evidence="1">
    <location>
        <begin position="252"/>
        <end position="274"/>
    </location>
</feature>
<dbReference type="AlphaFoldDB" id="A0A9P9CZE7"/>
<comment type="caution">
    <text evidence="4">The sequence shown here is derived from an EMBL/GenBank/DDBJ whole genome shotgun (WGS) entry which is preliminary data.</text>
</comment>
<feature type="compositionally biased region" description="Basic and acidic residues" evidence="1">
    <location>
        <begin position="252"/>
        <end position="267"/>
    </location>
</feature>
<dbReference type="Pfam" id="PF05630">
    <property type="entry name" value="NPP1"/>
    <property type="match status" value="1"/>
</dbReference>
<sequence length="274" mass="30696">MSPSLSLAVKSLVLLFATTALGNPIELLYRDILQRRDPPGMLDENTTPDQKKWQPAMDFDTDGCYNVPAIGKDGTVSPGLKAWMQYDFAKDCRDESDLDNNNVYVRTRCNNGWCAFLYDYYFEKDVGSPGVIGPAGGHTHDWEHIAVFVQNGEAKVVAVSKHGDYETRWATDLRWQDTHPKVVYNKDGGSTHAFRFANEEDDSIENHKGVWFFGALVDYYGMPIDIRDKLMSYDFGSASIGISDANFKSNLDKARDGSNDNSDDRVVGFDSSID</sequence>
<name>A0A9P9CZE7_9HYPO</name>
<dbReference type="Proteomes" id="UP000717696">
    <property type="component" value="Unassembled WGS sequence"/>
</dbReference>
<keyword evidence="5" id="KW-1185">Reference proteome</keyword>
<evidence type="ECO:0000313" key="3">
    <source>
        <dbReference type="EMBL" id="KAH7109740.1"/>
    </source>
</evidence>
<dbReference type="OrthoDB" id="89086at2759"/>
<dbReference type="PANTHER" id="PTHR33657">
    <property type="entry name" value="DOMAIN PROTEIN, PUTATIVE (AFU_ORTHOLOGUE AFUA_5G00600)-RELATED"/>
    <property type="match status" value="1"/>
</dbReference>
<evidence type="ECO:0000313" key="4">
    <source>
        <dbReference type="EMBL" id="KAH7110520.1"/>
    </source>
</evidence>
<organism evidence="4 5">
    <name type="scientific">Dactylonectria estremocensis</name>
    <dbReference type="NCBI Taxonomy" id="1079267"/>
    <lineage>
        <taxon>Eukaryota</taxon>
        <taxon>Fungi</taxon>
        <taxon>Dikarya</taxon>
        <taxon>Ascomycota</taxon>
        <taxon>Pezizomycotina</taxon>
        <taxon>Sordariomycetes</taxon>
        <taxon>Hypocreomycetidae</taxon>
        <taxon>Hypocreales</taxon>
        <taxon>Nectriaceae</taxon>
        <taxon>Dactylonectria</taxon>
    </lineage>
</organism>